<feature type="active site" evidence="5">
    <location>
        <position position="304"/>
    </location>
</feature>
<dbReference type="GO" id="GO:0043418">
    <property type="term" value="P:homocysteine catabolic process"/>
    <property type="evidence" value="ECO:0007669"/>
    <property type="project" value="TreeGrafter"/>
</dbReference>
<comment type="similarity">
    <text evidence="4">Belongs to the peptidase C1 family.</text>
</comment>
<keyword evidence="2 4" id="KW-0378">Hydrolase</keyword>
<dbReference type="EMBL" id="JAELVQ010000021">
    <property type="protein sequence ID" value="MBJ6369183.1"/>
    <property type="molecule type" value="Genomic_DNA"/>
</dbReference>
<keyword evidence="8" id="KW-1185">Reference proteome</keyword>
<evidence type="ECO:0000256" key="2">
    <source>
        <dbReference type="ARBA" id="ARBA00022801"/>
    </source>
</evidence>
<organism evidence="7 8">
    <name type="scientific">Snuella sedimenti</name>
    <dbReference type="NCBI Taxonomy" id="2798802"/>
    <lineage>
        <taxon>Bacteria</taxon>
        <taxon>Pseudomonadati</taxon>
        <taxon>Bacteroidota</taxon>
        <taxon>Flavobacteriia</taxon>
        <taxon>Flavobacteriales</taxon>
        <taxon>Flavobacteriaceae</taxon>
        <taxon>Snuella</taxon>
    </lineage>
</organism>
<dbReference type="SUPFAM" id="SSF54001">
    <property type="entry name" value="Cysteine proteinases"/>
    <property type="match status" value="1"/>
</dbReference>
<dbReference type="PIRSF" id="PIRSF005700">
    <property type="entry name" value="PepC"/>
    <property type="match status" value="1"/>
</dbReference>
<dbReference type="RefSeq" id="WP_199116046.1">
    <property type="nucleotide sequence ID" value="NZ_JAELVQ010000021.1"/>
</dbReference>
<dbReference type="Proteomes" id="UP000610931">
    <property type="component" value="Unassembled WGS sequence"/>
</dbReference>
<feature type="signal peptide" evidence="6">
    <location>
        <begin position="1"/>
        <end position="19"/>
    </location>
</feature>
<dbReference type="GO" id="GO:0005737">
    <property type="term" value="C:cytoplasm"/>
    <property type="evidence" value="ECO:0007669"/>
    <property type="project" value="TreeGrafter"/>
</dbReference>
<dbReference type="GO" id="GO:0009636">
    <property type="term" value="P:response to toxic substance"/>
    <property type="evidence" value="ECO:0007669"/>
    <property type="project" value="TreeGrafter"/>
</dbReference>
<dbReference type="Pfam" id="PF03051">
    <property type="entry name" value="Peptidase_C1_2"/>
    <property type="match status" value="1"/>
</dbReference>
<dbReference type="AlphaFoldDB" id="A0A8J7II36"/>
<dbReference type="GO" id="GO:0070005">
    <property type="term" value="F:cysteine-type aminopeptidase activity"/>
    <property type="evidence" value="ECO:0007669"/>
    <property type="project" value="InterPro"/>
</dbReference>
<keyword evidence="1 4" id="KW-0645">Protease</keyword>
<dbReference type="InterPro" id="IPR038765">
    <property type="entry name" value="Papain-like_cys_pep_sf"/>
</dbReference>
<gene>
    <name evidence="7" type="ORF">JF259_13895</name>
</gene>
<keyword evidence="4 7" id="KW-0031">Aminopeptidase</keyword>
<name>A0A8J7II36_9FLAO</name>
<reference evidence="7" key="1">
    <citation type="submission" date="2020-12" db="EMBL/GenBank/DDBJ databases">
        <title>Snuella sp. nov., isolated from sediment in Incheon.</title>
        <authorList>
            <person name="Kim W."/>
        </authorList>
    </citation>
    <scope>NUCLEOTIDE SEQUENCE</scope>
    <source>
        <strain evidence="7">CAU 1569</strain>
    </source>
</reference>
<accession>A0A8J7II36</accession>
<keyword evidence="3 4" id="KW-0788">Thiol protease</keyword>
<evidence type="ECO:0000313" key="8">
    <source>
        <dbReference type="Proteomes" id="UP000610931"/>
    </source>
</evidence>
<dbReference type="PANTHER" id="PTHR10363:SF2">
    <property type="entry name" value="BLEOMYCIN HYDROLASE"/>
    <property type="match status" value="1"/>
</dbReference>
<comment type="caution">
    <text evidence="7">The sequence shown here is derived from an EMBL/GenBank/DDBJ whole genome shotgun (WGS) entry which is preliminary data.</text>
</comment>
<evidence type="ECO:0000256" key="6">
    <source>
        <dbReference type="SAM" id="SignalP"/>
    </source>
</evidence>
<keyword evidence="6" id="KW-0732">Signal</keyword>
<protein>
    <recommendedName>
        <fullName evidence="4">Aminopeptidase</fullName>
    </recommendedName>
</protein>
<sequence length="371" mass="42264">MKNNILCYILVCISLVSNAQSYEFKTIIDLDATEVISQGNTGTCWSFSTSSFLESEIMRLTGKHIDLSEMYTVRNTYPKKAWNYVMRQGKAQFSEGGLAHDVINSVSQHGLVPDTAFKAVLDEKGSFNHSKLIDTLKITLNQFIKAPKQYKSTWQQDVTNILDIQVGENISNFNYDGISYTPMSFLKMTKINPDDYISITSFTHQPFYTNFILNIPDNFSNGSFYNVPLDDMVSIVNNALEKGFTVELDCDVSEKTFSAKYGLAIIPNDGQDYLQALTSISTEKTITQTLRQEEFENYNTTDDHLMHITGLLKDQNGTTYYKVKNSWGKNSKRVGNDGYIYMSVAYFKLKSISIMVHKDALNKHFKRWLLD</sequence>
<evidence type="ECO:0000256" key="5">
    <source>
        <dbReference type="PIRSR" id="PIRSR005700-1"/>
    </source>
</evidence>
<dbReference type="GO" id="GO:0006508">
    <property type="term" value="P:proteolysis"/>
    <property type="evidence" value="ECO:0007669"/>
    <property type="project" value="UniProtKB-KW"/>
</dbReference>
<evidence type="ECO:0000256" key="4">
    <source>
        <dbReference type="PIRNR" id="PIRNR005700"/>
    </source>
</evidence>
<feature type="chain" id="PRO_5035247154" description="Aminopeptidase" evidence="6">
    <location>
        <begin position="20"/>
        <end position="371"/>
    </location>
</feature>
<evidence type="ECO:0000256" key="1">
    <source>
        <dbReference type="ARBA" id="ARBA00022670"/>
    </source>
</evidence>
<proteinExistence type="inferred from homology"/>
<feature type="active site" evidence="5">
    <location>
        <position position="44"/>
    </location>
</feature>
<dbReference type="PROSITE" id="PS00139">
    <property type="entry name" value="THIOL_PROTEASE_CYS"/>
    <property type="match status" value="1"/>
</dbReference>
<dbReference type="PANTHER" id="PTHR10363">
    <property type="entry name" value="BLEOMYCIN HYDROLASE"/>
    <property type="match status" value="1"/>
</dbReference>
<evidence type="ECO:0000256" key="3">
    <source>
        <dbReference type="ARBA" id="ARBA00022807"/>
    </source>
</evidence>
<dbReference type="InterPro" id="IPR000169">
    <property type="entry name" value="Pept_cys_AS"/>
</dbReference>
<dbReference type="InterPro" id="IPR004134">
    <property type="entry name" value="Peptidase_C1B"/>
</dbReference>
<evidence type="ECO:0000313" key="7">
    <source>
        <dbReference type="EMBL" id="MBJ6369183.1"/>
    </source>
</evidence>
<feature type="active site" evidence="5">
    <location>
        <position position="325"/>
    </location>
</feature>
<dbReference type="Gene3D" id="3.90.70.10">
    <property type="entry name" value="Cysteine proteinases"/>
    <property type="match status" value="1"/>
</dbReference>